<organism evidence="1 2">
    <name type="scientific">Trichuris muris</name>
    <name type="common">Mouse whipworm</name>
    <dbReference type="NCBI Taxonomy" id="70415"/>
    <lineage>
        <taxon>Eukaryota</taxon>
        <taxon>Metazoa</taxon>
        <taxon>Ecdysozoa</taxon>
        <taxon>Nematoda</taxon>
        <taxon>Enoplea</taxon>
        <taxon>Dorylaimia</taxon>
        <taxon>Trichinellida</taxon>
        <taxon>Trichuridae</taxon>
        <taxon>Trichuris</taxon>
    </lineage>
</organism>
<evidence type="ECO:0000313" key="2">
    <source>
        <dbReference type="WBParaSite" id="TMUE_1000003232.1"/>
    </source>
</evidence>
<protein>
    <submittedName>
        <fullName evidence="2">Uncharacterized protein</fullName>
    </submittedName>
</protein>
<evidence type="ECO:0000313" key="1">
    <source>
        <dbReference type="Proteomes" id="UP000046395"/>
    </source>
</evidence>
<keyword evidence="1" id="KW-1185">Reference proteome</keyword>
<accession>A0A5S6Q8F2</accession>
<dbReference type="WBParaSite" id="TMUE_1000003232.1">
    <property type="protein sequence ID" value="TMUE_1000003232.1"/>
    <property type="gene ID" value="WBGene00298652"/>
</dbReference>
<proteinExistence type="predicted"/>
<dbReference type="Proteomes" id="UP000046395">
    <property type="component" value="Unassembled WGS sequence"/>
</dbReference>
<reference evidence="2" key="1">
    <citation type="submission" date="2019-12" db="UniProtKB">
        <authorList>
            <consortium name="WormBaseParasite"/>
        </authorList>
    </citation>
    <scope>IDENTIFICATION</scope>
</reference>
<name>A0A5S6Q8F2_TRIMR</name>
<sequence>MYQHLSQWHTILFNKFAHTCLSCLQIIPSRANVGQTILKRVLQPPTEERLVLCTASAPTERSSAYDCSLSTYCGLFFKTINTVSACLV</sequence>
<dbReference type="AlphaFoldDB" id="A0A5S6Q8F2"/>